<reference evidence="2 3" key="1">
    <citation type="journal article" date="2019" name="Int. J. Syst. Evol. Microbiol.">
        <title>The Global Catalogue of Microorganisms (GCM) 10K type strain sequencing project: providing services to taxonomists for standard genome sequencing and annotation.</title>
        <authorList>
            <consortium name="The Broad Institute Genomics Platform"/>
            <consortium name="The Broad Institute Genome Sequencing Center for Infectious Disease"/>
            <person name="Wu L."/>
            <person name="Ma J."/>
        </authorList>
    </citation>
    <scope>NUCLEOTIDE SEQUENCE [LARGE SCALE GENOMIC DNA]</scope>
    <source>
        <strain evidence="2 3">JCM 13004</strain>
    </source>
</reference>
<keyword evidence="3" id="KW-1185">Reference proteome</keyword>
<protein>
    <submittedName>
        <fullName evidence="2">Uncharacterized protein</fullName>
    </submittedName>
</protein>
<evidence type="ECO:0000313" key="3">
    <source>
        <dbReference type="Proteomes" id="UP001500037"/>
    </source>
</evidence>
<comment type="caution">
    <text evidence="2">The sequence shown here is derived from an EMBL/GenBank/DDBJ whole genome shotgun (WGS) entry which is preliminary data.</text>
</comment>
<dbReference type="RefSeq" id="WP_344444036.1">
    <property type="nucleotide sequence ID" value="NZ_BAAALF010000097.1"/>
</dbReference>
<name>A0ABN1WJB9_9ACTN</name>
<gene>
    <name evidence="2" type="ORF">GCM10009665_48270</name>
</gene>
<proteinExistence type="predicted"/>
<organism evidence="2 3">
    <name type="scientific">Kitasatospora nipponensis</name>
    <dbReference type="NCBI Taxonomy" id="258049"/>
    <lineage>
        <taxon>Bacteria</taxon>
        <taxon>Bacillati</taxon>
        <taxon>Actinomycetota</taxon>
        <taxon>Actinomycetes</taxon>
        <taxon>Kitasatosporales</taxon>
        <taxon>Streptomycetaceae</taxon>
        <taxon>Kitasatospora</taxon>
    </lineage>
</organism>
<accession>A0ABN1WJB9</accession>
<sequence length="171" mass="18043">MAKLTIDGDELVVRLARWEKAAARQADIRVPLAAVDRVAVQPDAWRALRGVRESGVVIPGTLWLGIWRHPRGRDFAAVRPKRRGVVCVDLHRPSPFARVSATCEYPEPTVAALRKALSPAVAAATDGPDPVPAADPGLRPAGPDGVQGPVALPPDGRPLGAPAGAWSGQGW</sequence>
<evidence type="ECO:0000256" key="1">
    <source>
        <dbReference type="SAM" id="MobiDB-lite"/>
    </source>
</evidence>
<evidence type="ECO:0000313" key="2">
    <source>
        <dbReference type="EMBL" id="GAA1251912.1"/>
    </source>
</evidence>
<feature type="region of interest" description="Disordered" evidence="1">
    <location>
        <begin position="121"/>
        <end position="171"/>
    </location>
</feature>
<dbReference type="Proteomes" id="UP001500037">
    <property type="component" value="Unassembled WGS sequence"/>
</dbReference>
<feature type="compositionally biased region" description="Low complexity" evidence="1">
    <location>
        <begin position="121"/>
        <end position="137"/>
    </location>
</feature>
<dbReference type="EMBL" id="BAAALF010000097">
    <property type="protein sequence ID" value="GAA1251912.1"/>
    <property type="molecule type" value="Genomic_DNA"/>
</dbReference>